<proteinExistence type="predicted"/>
<dbReference type="GO" id="GO:0016887">
    <property type="term" value="F:ATP hydrolysis activity"/>
    <property type="evidence" value="ECO:0007669"/>
    <property type="project" value="InterPro"/>
</dbReference>
<dbReference type="Proteomes" id="UP000824115">
    <property type="component" value="Unassembled WGS sequence"/>
</dbReference>
<evidence type="ECO:0000259" key="4">
    <source>
        <dbReference type="PROSITE" id="PS50893"/>
    </source>
</evidence>
<protein>
    <submittedName>
        <fullName evidence="5">ATP-binding cassette domain-containing protein</fullName>
    </submittedName>
</protein>
<dbReference type="SMART" id="SM00382">
    <property type="entry name" value="AAA"/>
    <property type="match status" value="1"/>
</dbReference>
<feature type="domain" description="ABC transporter" evidence="4">
    <location>
        <begin position="2"/>
        <end position="238"/>
    </location>
</feature>
<dbReference type="InterPro" id="IPR017871">
    <property type="entry name" value="ABC_transporter-like_CS"/>
</dbReference>
<dbReference type="Gene3D" id="3.40.50.300">
    <property type="entry name" value="P-loop containing nucleotide triphosphate hydrolases"/>
    <property type="match status" value="1"/>
</dbReference>
<keyword evidence="1" id="KW-0813">Transport</keyword>
<dbReference type="PANTHER" id="PTHR43023">
    <property type="entry name" value="PROTEIN TRIGALACTOSYLDIACYLGLYCEROL 3, CHLOROPLASTIC"/>
    <property type="match status" value="1"/>
</dbReference>
<gene>
    <name evidence="5" type="ORF">IAC04_02250</name>
</gene>
<evidence type="ECO:0000313" key="5">
    <source>
        <dbReference type="EMBL" id="HIZ85294.1"/>
    </source>
</evidence>
<reference evidence="5" key="1">
    <citation type="journal article" date="2021" name="PeerJ">
        <title>Extensive microbial diversity within the chicken gut microbiome revealed by metagenomics and culture.</title>
        <authorList>
            <person name="Gilroy R."/>
            <person name="Ravi A."/>
            <person name="Getino M."/>
            <person name="Pursley I."/>
            <person name="Horton D.L."/>
            <person name="Alikhan N.F."/>
            <person name="Baker D."/>
            <person name="Gharbi K."/>
            <person name="Hall N."/>
            <person name="Watson M."/>
            <person name="Adriaenssens E.M."/>
            <person name="Foster-Nyarko E."/>
            <person name="Jarju S."/>
            <person name="Secka A."/>
            <person name="Antonio M."/>
            <person name="Oren A."/>
            <person name="Chaudhuri R.R."/>
            <person name="La Ragione R."/>
            <person name="Hildebrand F."/>
            <person name="Pallen M.J."/>
        </authorList>
    </citation>
    <scope>NUCLEOTIDE SEQUENCE</scope>
    <source>
        <strain evidence="5">Gambia16-554</strain>
    </source>
</reference>
<dbReference type="PROSITE" id="PS00211">
    <property type="entry name" value="ABC_TRANSPORTER_1"/>
    <property type="match status" value="1"/>
</dbReference>
<name>A0A9D2K8Y6_9BACT</name>
<reference evidence="5" key="2">
    <citation type="submission" date="2021-04" db="EMBL/GenBank/DDBJ databases">
        <authorList>
            <person name="Gilroy R."/>
        </authorList>
    </citation>
    <scope>NUCLEOTIDE SEQUENCE</scope>
    <source>
        <strain evidence="5">Gambia16-554</strain>
    </source>
</reference>
<keyword evidence="2" id="KW-0547">Nucleotide-binding</keyword>
<dbReference type="AlphaFoldDB" id="A0A9D2K8Y6"/>
<dbReference type="PROSITE" id="PS50893">
    <property type="entry name" value="ABC_TRANSPORTER_2"/>
    <property type="match status" value="1"/>
</dbReference>
<keyword evidence="3 5" id="KW-0067">ATP-binding</keyword>
<dbReference type="PANTHER" id="PTHR43023:SF6">
    <property type="entry name" value="INTERMEMBRANE PHOSPHOLIPID TRANSPORT SYSTEM ATP-BINDING PROTEIN MLAF"/>
    <property type="match status" value="1"/>
</dbReference>
<dbReference type="Pfam" id="PF00005">
    <property type="entry name" value="ABC_tran"/>
    <property type="match status" value="1"/>
</dbReference>
<dbReference type="EMBL" id="DXAW01000043">
    <property type="protein sequence ID" value="HIZ85294.1"/>
    <property type="molecule type" value="Genomic_DNA"/>
</dbReference>
<evidence type="ECO:0000256" key="1">
    <source>
        <dbReference type="ARBA" id="ARBA00022448"/>
    </source>
</evidence>
<dbReference type="InterPro" id="IPR003593">
    <property type="entry name" value="AAA+_ATPase"/>
</dbReference>
<comment type="caution">
    <text evidence="5">The sequence shown here is derived from an EMBL/GenBank/DDBJ whole genome shotgun (WGS) entry which is preliminary data.</text>
</comment>
<dbReference type="InterPro" id="IPR027417">
    <property type="entry name" value="P-loop_NTPase"/>
</dbReference>
<evidence type="ECO:0000256" key="3">
    <source>
        <dbReference type="ARBA" id="ARBA00022840"/>
    </source>
</evidence>
<dbReference type="GO" id="GO:0005524">
    <property type="term" value="F:ATP binding"/>
    <property type="evidence" value="ECO:0007669"/>
    <property type="project" value="UniProtKB-KW"/>
</dbReference>
<organism evidence="5 6">
    <name type="scientific">Candidatus Coprenecus stercoravium</name>
    <dbReference type="NCBI Taxonomy" id="2840735"/>
    <lineage>
        <taxon>Bacteria</taxon>
        <taxon>Pseudomonadati</taxon>
        <taxon>Bacteroidota</taxon>
        <taxon>Bacteroidia</taxon>
        <taxon>Bacteroidales</taxon>
        <taxon>Rikenellaceae</taxon>
        <taxon>Rikenellaceae incertae sedis</taxon>
        <taxon>Candidatus Coprenecus</taxon>
    </lineage>
</organism>
<sequence>MITVNHLTKYFDGKPAISDISVQYKPGECSLVIGASGSGKTVLLKSVVGLLEPDEGEVLFDGTVFNKLPFKEKKVMRSKIGMLFQGSALFDFATALENVMFPLNFFSEMSRSEKLDRANFCLRRVGLENVERKYPSELSGGMQKRVGIARAIVLNPRYLFCDEPNSGLDPQTSVMIDRLIQEITQEYGITTVINTHDMNSVMEIGDNVAFIYNGRKLWEGSGSDIMLSDCKELEDFIFASRMAKELKLRYGNGSQVRG</sequence>
<dbReference type="InterPro" id="IPR003439">
    <property type="entry name" value="ABC_transporter-like_ATP-bd"/>
</dbReference>
<evidence type="ECO:0000313" key="6">
    <source>
        <dbReference type="Proteomes" id="UP000824115"/>
    </source>
</evidence>
<dbReference type="SUPFAM" id="SSF52540">
    <property type="entry name" value="P-loop containing nucleoside triphosphate hydrolases"/>
    <property type="match status" value="1"/>
</dbReference>
<evidence type="ECO:0000256" key="2">
    <source>
        <dbReference type="ARBA" id="ARBA00022741"/>
    </source>
</evidence>
<accession>A0A9D2K8Y6</accession>